<keyword evidence="2" id="KW-1185">Reference proteome</keyword>
<dbReference type="EMBL" id="JYDO01000026">
    <property type="protein sequence ID" value="KRZ76609.1"/>
    <property type="molecule type" value="Genomic_DNA"/>
</dbReference>
<gene>
    <name evidence="1" type="ORF">T10_10781</name>
</gene>
<sequence length="178" mass="20244">MFALVENLNCVKVYRVSAYIKIYKWGRQVSNSEHVNDNAGCVERAVVCWNDSQNNRNWILEKIRYFDQLLSKYVLLTIYAYIYKQASRLAGCWMICNCRRMKIDKTGTACQFDYSTASAFSNEKLIPLDLKSKGKAHTHTSRPVVASSGEATCRCGKMDACRWCQQTSVTTLLTVGPV</sequence>
<name>A0A0V1MXW3_9BILA</name>
<evidence type="ECO:0000313" key="1">
    <source>
        <dbReference type="EMBL" id="KRZ76609.1"/>
    </source>
</evidence>
<dbReference type="Proteomes" id="UP000054843">
    <property type="component" value="Unassembled WGS sequence"/>
</dbReference>
<protein>
    <submittedName>
        <fullName evidence="1">Uncharacterized protein</fullName>
    </submittedName>
</protein>
<proteinExistence type="predicted"/>
<reference evidence="1 2" key="1">
    <citation type="submission" date="2015-01" db="EMBL/GenBank/DDBJ databases">
        <title>Evolution of Trichinella species and genotypes.</title>
        <authorList>
            <person name="Korhonen P.K."/>
            <person name="Edoardo P."/>
            <person name="Giuseppe L.R."/>
            <person name="Gasser R.B."/>
        </authorList>
    </citation>
    <scope>NUCLEOTIDE SEQUENCE [LARGE SCALE GENOMIC DNA]</scope>
    <source>
        <strain evidence="1">ISS1980</strain>
    </source>
</reference>
<accession>A0A0V1MXW3</accession>
<comment type="caution">
    <text evidence="1">The sequence shown here is derived from an EMBL/GenBank/DDBJ whole genome shotgun (WGS) entry which is preliminary data.</text>
</comment>
<organism evidence="1 2">
    <name type="scientific">Trichinella papuae</name>
    <dbReference type="NCBI Taxonomy" id="268474"/>
    <lineage>
        <taxon>Eukaryota</taxon>
        <taxon>Metazoa</taxon>
        <taxon>Ecdysozoa</taxon>
        <taxon>Nematoda</taxon>
        <taxon>Enoplea</taxon>
        <taxon>Dorylaimia</taxon>
        <taxon>Trichinellida</taxon>
        <taxon>Trichinellidae</taxon>
        <taxon>Trichinella</taxon>
    </lineage>
</organism>
<dbReference type="AlphaFoldDB" id="A0A0V1MXW3"/>
<evidence type="ECO:0000313" key="2">
    <source>
        <dbReference type="Proteomes" id="UP000054843"/>
    </source>
</evidence>